<protein>
    <submittedName>
        <fullName evidence="1">Uncharacterized protein</fullName>
    </submittedName>
</protein>
<reference evidence="1 2" key="1">
    <citation type="journal article" date="2019" name="Sci. Rep.">
        <title>Orb-weaving spider Araneus ventricosus genome elucidates the spidroin gene catalogue.</title>
        <authorList>
            <person name="Kono N."/>
            <person name="Nakamura H."/>
            <person name="Ohtoshi R."/>
            <person name="Moran D.A.P."/>
            <person name="Shinohara A."/>
            <person name="Yoshida Y."/>
            <person name="Fujiwara M."/>
            <person name="Mori M."/>
            <person name="Tomita M."/>
            <person name="Arakawa K."/>
        </authorList>
    </citation>
    <scope>NUCLEOTIDE SEQUENCE [LARGE SCALE GENOMIC DNA]</scope>
</reference>
<dbReference type="AlphaFoldDB" id="A0A4Y2Q0R3"/>
<comment type="caution">
    <text evidence="1">The sequence shown here is derived from an EMBL/GenBank/DDBJ whole genome shotgun (WGS) entry which is preliminary data.</text>
</comment>
<dbReference type="EMBL" id="BGPR01012578">
    <property type="protein sequence ID" value="GBN56723.1"/>
    <property type="molecule type" value="Genomic_DNA"/>
</dbReference>
<sequence length="127" mass="14075">MEFIYSITASFGLQKQLLKLPGHGCHKYAWDWLWLVPGCKAVVTQSRDIQAWWCLSLSCAPWADIQFAPSDRSIIGGQTLFHTGMLLKPSNTTELLVMRKRCPAGRSISFGKGNATAGAPIQMMMLS</sequence>
<dbReference type="Proteomes" id="UP000499080">
    <property type="component" value="Unassembled WGS sequence"/>
</dbReference>
<evidence type="ECO:0000313" key="2">
    <source>
        <dbReference type="Proteomes" id="UP000499080"/>
    </source>
</evidence>
<name>A0A4Y2Q0R3_ARAVE</name>
<keyword evidence="2" id="KW-1185">Reference proteome</keyword>
<evidence type="ECO:0000313" key="1">
    <source>
        <dbReference type="EMBL" id="GBN56723.1"/>
    </source>
</evidence>
<organism evidence="1 2">
    <name type="scientific">Araneus ventricosus</name>
    <name type="common">Orbweaver spider</name>
    <name type="synonym">Epeira ventricosa</name>
    <dbReference type="NCBI Taxonomy" id="182803"/>
    <lineage>
        <taxon>Eukaryota</taxon>
        <taxon>Metazoa</taxon>
        <taxon>Ecdysozoa</taxon>
        <taxon>Arthropoda</taxon>
        <taxon>Chelicerata</taxon>
        <taxon>Arachnida</taxon>
        <taxon>Araneae</taxon>
        <taxon>Araneomorphae</taxon>
        <taxon>Entelegynae</taxon>
        <taxon>Araneoidea</taxon>
        <taxon>Araneidae</taxon>
        <taxon>Araneus</taxon>
    </lineage>
</organism>
<gene>
    <name evidence="1" type="ORF">AVEN_100389_1</name>
</gene>
<proteinExistence type="predicted"/>
<accession>A0A4Y2Q0R3</accession>